<evidence type="ECO:0000313" key="3">
    <source>
        <dbReference type="Proteomes" id="UP001444661"/>
    </source>
</evidence>
<gene>
    <name evidence="2" type="ORF">PG993_007865</name>
</gene>
<dbReference type="Proteomes" id="UP001444661">
    <property type="component" value="Unassembled WGS sequence"/>
</dbReference>
<evidence type="ECO:0008006" key="4">
    <source>
        <dbReference type="Google" id="ProtNLM"/>
    </source>
</evidence>
<protein>
    <recommendedName>
        <fullName evidence="4">Cyanovirin-N domain-containing protein</fullName>
    </recommendedName>
</protein>
<evidence type="ECO:0000313" key="2">
    <source>
        <dbReference type="EMBL" id="KAK8039454.1"/>
    </source>
</evidence>
<organism evidence="2 3">
    <name type="scientific">Apiospora rasikravindrae</name>
    <dbReference type="NCBI Taxonomy" id="990691"/>
    <lineage>
        <taxon>Eukaryota</taxon>
        <taxon>Fungi</taxon>
        <taxon>Dikarya</taxon>
        <taxon>Ascomycota</taxon>
        <taxon>Pezizomycotina</taxon>
        <taxon>Sordariomycetes</taxon>
        <taxon>Xylariomycetidae</taxon>
        <taxon>Amphisphaeriales</taxon>
        <taxon>Apiosporaceae</taxon>
        <taxon>Apiospora</taxon>
    </lineage>
</organism>
<keyword evidence="1" id="KW-0732">Signal</keyword>
<feature type="chain" id="PRO_5046700052" description="Cyanovirin-N domain-containing protein" evidence="1">
    <location>
        <begin position="22"/>
        <end position="162"/>
    </location>
</feature>
<reference evidence="2 3" key="1">
    <citation type="submission" date="2023-01" db="EMBL/GenBank/DDBJ databases">
        <title>Analysis of 21 Apiospora genomes using comparative genomics revels a genus with tremendous synthesis potential of carbohydrate active enzymes and secondary metabolites.</title>
        <authorList>
            <person name="Sorensen T."/>
        </authorList>
    </citation>
    <scope>NUCLEOTIDE SEQUENCE [LARGE SCALE GENOMIC DNA]</scope>
    <source>
        <strain evidence="2 3">CBS 33761</strain>
    </source>
</reference>
<sequence length="162" mass="18667">MPRVNFFALLLIFFLSAFVSANYLNYCNNFELKTSKLSGKRFFLKADCLGMYGNTTAAQCSYLDLNQCFALGDDRNYRPQRMGGGIAEYRRSWCRFTYVNDDYKYAGKVTGMACNRFGNEPDGLYEADFRRLYLSITASPDVPESHLKKKEKKESYMSDTNL</sequence>
<proteinExistence type="predicted"/>
<feature type="signal peptide" evidence="1">
    <location>
        <begin position="1"/>
        <end position="21"/>
    </location>
</feature>
<comment type="caution">
    <text evidence="2">The sequence shown here is derived from an EMBL/GenBank/DDBJ whole genome shotgun (WGS) entry which is preliminary data.</text>
</comment>
<evidence type="ECO:0000256" key="1">
    <source>
        <dbReference type="SAM" id="SignalP"/>
    </source>
</evidence>
<keyword evidence="3" id="KW-1185">Reference proteome</keyword>
<accession>A0ABR1T0J4</accession>
<dbReference type="EMBL" id="JAQQWK010000006">
    <property type="protein sequence ID" value="KAK8039454.1"/>
    <property type="molecule type" value="Genomic_DNA"/>
</dbReference>
<name>A0ABR1T0J4_9PEZI</name>